<sequence>MVTRRQLLATASGIGSVGFLGYLLSRNSDDSDRAVPNESTPRETVAQPTAEEEVEETEEDPDISQREDVVDIREFGAVGDGTTDDSEAILRAIRAAEPGETVFVPQTDDSYLLSFDGSGDEVALNLGPETGLDGITITGERPAEGAQTLRVEPGSYDASTFNWMLKLRGDQVIEGLTFRNLTFDGSRPPGDGPAGADGEESLLGVLLRRGSANGGHDITFQDCVVRNCSATAFRFEESGVVCERVTARGVGRHGFNPVAGDTTVDPGFLGTSIKAVDCGGTGIDHRRGTARLEDVYTENNRSGNKWKHHVERLEVRNHRSVHDRNRGWRSNHSYEEGDEVPETQHIVMDRVFVEEPQISGIRVSGDDTNIRCDFNDIEVRQTAVSESLGGIVFSRDVETPSRTSNRLIVVRTDNGPGVFVGDDAVLNVGTFQHYANEGGPFKAARGNLHYEEKANVDPGRNVFGTPGRDTVGAFTE</sequence>
<dbReference type="SUPFAM" id="SSF51126">
    <property type="entry name" value="Pectin lyase-like"/>
    <property type="match status" value="1"/>
</dbReference>
<dbReference type="GO" id="GO:0016787">
    <property type="term" value="F:hydrolase activity"/>
    <property type="evidence" value="ECO:0007669"/>
    <property type="project" value="UniProtKB-KW"/>
</dbReference>
<dbReference type="InterPro" id="IPR011050">
    <property type="entry name" value="Pectin_lyase_fold/virulence"/>
</dbReference>
<keyword evidence="3" id="KW-1185">Reference proteome</keyword>
<evidence type="ECO:0000313" key="3">
    <source>
        <dbReference type="Proteomes" id="UP000783863"/>
    </source>
</evidence>
<dbReference type="AlphaFoldDB" id="A0A8J8CBZ3"/>
<keyword evidence="2" id="KW-0378">Hydrolase</keyword>
<dbReference type="EMBL" id="RKLQ01000001">
    <property type="protein sequence ID" value="MBX0302890.1"/>
    <property type="molecule type" value="Genomic_DNA"/>
</dbReference>
<dbReference type="Gene3D" id="2.160.20.10">
    <property type="entry name" value="Single-stranded right-handed beta-helix, Pectin lyase-like"/>
    <property type="match status" value="1"/>
</dbReference>
<reference evidence="2" key="1">
    <citation type="submission" date="2021-06" db="EMBL/GenBank/DDBJ databases">
        <title>Halomicroarcula sp. F24A a new haloarchaeum isolated from saline soil.</title>
        <authorList>
            <person name="Duran-Viseras A."/>
            <person name="Sanchez-Porro C."/>
            <person name="Ventosa A."/>
        </authorList>
    </citation>
    <scope>NUCLEOTIDE SEQUENCE</scope>
    <source>
        <strain evidence="2">F24A</strain>
    </source>
</reference>
<feature type="region of interest" description="Disordered" evidence="1">
    <location>
        <begin position="28"/>
        <end position="65"/>
    </location>
</feature>
<organism evidence="2 3">
    <name type="scientific">Haloarcula salinisoli</name>
    <dbReference type="NCBI Taxonomy" id="2487746"/>
    <lineage>
        <taxon>Archaea</taxon>
        <taxon>Methanobacteriati</taxon>
        <taxon>Methanobacteriota</taxon>
        <taxon>Stenosarchaea group</taxon>
        <taxon>Halobacteria</taxon>
        <taxon>Halobacteriales</taxon>
        <taxon>Haloarculaceae</taxon>
        <taxon>Haloarcula</taxon>
    </lineage>
</organism>
<feature type="compositionally biased region" description="Acidic residues" evidence="1">
    <location>
        <begin position="50"/>
        <end position="62"/>
    </location>
</feature>
<gene>
    <name evidence="2" type="ORF">EGD98_04295</name>
</gene>
<evidence type="ECO:0000256" key="1">
    <source>
        <dbReference type="SAM" id="MobiDB-lite"/>
    </source>
</evidence>
<dbReference type="RefSeq" id="WP_220587118.1">
    <property type="nucleotide sequence ID" value="NZ_RKLQ01000001.1"/>
</dbReference>
<evidence type="ECO:0000313" key="2">
    <source>
        <dbReference type="EMBL" id="MBX0302890.1"/>
    </source>
</evidence>
<accession>A0A8J8CBZ3</accession>
<dbReference type="Proteomes" id="UP000783863">
    <property type="component" value="Unassembled WGS sequence"/>
</dbReference>
<comment type="caution">
    <text evidence="2">The sequence shown here is derived from an EMBL/GenBank/DDBJ whole genome shotgun (WGS) entry which is preliminary data.</text>
</comment>
<name>A0A8J8CBZ3_9EURY</name>
<proteinExistence type="predicted"/>
<protein>
    <submittedName>
        <fullName evidence="2">Glycoside hydrolase family 55 protein</fullName>
    </submittedName>
</protein>
<dbReference type="InterPro" id="IPR012334">
    <property type="entry name" value="Pectin_lyas_fold"/>
</dbReference>